<keyword evidence="5" id="KW-1185">Reference proteome</keyword>
<proteinExistence type="predicted"/>
<feature type="region of interest" description="Disordered" evidence="2">
    <location>
        <begin position="370"/>
        <end position="393"/>
    </location>
</feature>
<dbReference type="EMBL" id="LR026988">
    <property type="protein sequence ID" value="VDB84095.1"/>
    <property type="molecule type" value="Genomic_DNA"/>
</dbReference>
<dbReference type="GO" id="GO:0016020">
    <property type="term" value="C:membrane"/>
    <property type="evidence" value="ECO:0007669"/>
    <property type="project" value="GOC"/>
</dbReference>
<dbReference type="InterPro" id="IPR029052">
    <property type="entry name" value="Metallo-depent_PP-like"/>
</dbReference>
<dbReference type="AlphaFoldDB" id="A0A9X9QBY9"/>
<dbReference type="GO" id="GO:0006506">
    <property type="term" value="P:GPI anchor biosynthetic process"/>
    <property type="evidence" value="ECO:0007669"/>
    <property type="project" value="InterPro"/>
</dbReference>
<dbReference type="InterPro" id="IPR033308">
    <property type="entry name" value="PGAP5/Cdc1/Ted1"/>
</dbReference>
<dbReference type="PANTHER" id="PTHR13315:SF4">
    <property type="entry name" value="METALLOPHOSPHOESTERASE, ISOFORM E"/>
    <property type="match status" value="1"/>
</dbReference>
<evidence type="ECO:0000313" key="4">
    <source>
        <dbReference type="EMBL" id="VDB84095.1"/>
    </source>
</evidence>
<organism evidence="4 5">
    <name type="scientific">Blumeria graminis f. sp. tritici</name>
    <dbReference type="NCBI Taxonomy" id="62690"/>
    <lineage>
        <taxon>Eukaryota</taxon>
        <taxon>Fungi</taxon>
        <taxon>Dikarya</taxon>
        <taxon>Ascomycota</taxon>
        <taxon>Pezizomycotina</taxon>
        <taxon>Leotiomycetes</taxon>
        <taxon>Erysiphales</taxon>
        <taxon>Erysiphaceae</taxon>
        <taxon>Blumeria</taxon>
    </lineage>
</organism>
<reference evidence="4 5" key="1">
    <citation type="submission" date="2018-08" db="EMBL/GenBank/DDBJ databases">
        <authorList>
            <person name="Muller C M."/>
        </authorList>
    </citation>
    <scope>NUCLEOTIDE SEQUENCE [LARGE SCALE GENOMIC DNA]</scope>
</reference>
<dbReference type="GO" id="GO:0005783">
    <property type="term" value="C:endoplasmic reticulum"/>
    <property type="evidence" value="ECO:0007669"/>
    <property type="project" value="TreeGrafter"/>
</dbReference>
<accession>A0A9X9QBY9</accession>
<dbReference type="PANTHER" id="PTHR13315">
    <property type="entry name" value="METALLO PHOSPHOESTERASE RELATED"/>
    <property type="match status" value="1"/>
</dbReference>
<gene>
    <name evidence="4" type="ORF">BGT96224V316_LOCUS3169</name>
</gene>
<keyword evidence="1 3" id="KW-0472">Membrane</keyword>
<feature type="transmembrane region" description="Helical" evidence="3">
    <location>
        <begin position="511"/>
        <end position="531"/>
    </location>
</feature>
<dbReference type="SUPFAM" id="SSF56300">
    <property type="entry name" value="Metallo-dependent phosphatases"/>
    <property type="match status" value="1"/>
</dbReference>
<protein>
    <submittedName>
        <fullName evidence="4">Bgt-1827</fullName>
    </submittedName>
</protein>
<evidence type="ECO:0000256" key="2">
    <source>
        <dbReference type="SAM" id="MobiDB-lite"/>
    </source>
</evidence>
<keyword evidence="3" id="KW-0812">Transmembrane</keyword>
<keyword evidence="3" id="KW-1133">Transmembrane helix</keyword>
<name>A0A9X9QBY9_BLUGR</name>
<evidence type="ECO:0000256" key="3">
    <source>
        <dbReference type="SAM" id="Phobius"/>
    </source>
</evidence>
<evidence type="ECO:0000256" key="1">
    <source>
        <dbReference type="ARBA" id="ARBA00023136"/>
    </source>
</evidence>
<feature type="transmembrane region" description="Helical" evidence="3">
    <location>
        <begin position="658"/>
        <end position="676"/>
    </location>
</feature>
<evidence type="ECO:0000313" key="5">
    <source>
        <dbReference type="Proteomes" id="UP000324639"/>
    </source>
</evidence>
<sequence>MSRFITDLTIRIRRQALRQWRLASHTSVSVPRTWKFLKISKISKFNHLRDLVTFPHLLILLWVICLLWGERWVFTTSLQDCKWENWERWPKEATPHHLIFIADPQLIDPHSYPERPWILQWLTMLYTDKYIKRSYISLQKKLHPDTIFFLGDLFDGGREWRSIHDNSIREPLWLSEKRPKKEREYAKMWGKFYGEDYWLREYDRFGQIFYQIKNIGGSSPGPWQRGKKIITSLPGNHDLGFGENIKLSIRNRFEIYFGEGNRVDVIANHTFVSVDTVSMSASGSRHDVSKITRPIDEFLATVQDTKRKAVSRELNFIAGVEERTQYAHKVEDLESTSFSNSSSYDTDSSHAEFPTILLTHVPLYREPGTPCGPKREHWPPSKSGVKDSNLVTPDERNSISISGGYQYQNVLSPEDSVKLISSIGNVKAVFSGDDHDYCEIVHSSDKNNAREITVKSISWAMGVRLPGFHMMSMWNPVDIQGIPISGPQTSTEAPITMQSNLCLLPDQIGIFIRYLFLLIFTLSSLTVHAILKASSDTANLPLRSYYTVHSNVRRDSRQETYNSSHSGTSSTYYNGHSNLASRILPAKATFSSSADKNATSACESTQIFPYNHHTDDRISSESNSCIDLEDLRKLDSQNTYPETEIRKRSIKSQIMRKFWASFCHVLFVIVPFYLYLNWAY</sequence>
<dbReference type="Proteomes" id="UP000324639">
    <property type="component" value="Chromosome Bgt_-05"/>
</dbReference>